<sequence length="574" mass="67103">MELNKMQLSVLGGKFELASSQICDLRRKLFIEDKDLDEEQAQQIERAAHYCVCYHLPDNKMIGCGRIRMMGADVVELDRVGVLEEFRHNNIAWEIIRGLVKLCSNFGLNYHILFATVPKKYADLFARIGFTIASKEFEQLDMPHVRMMFGTIRDFNLFFKNHPGEPLCSCDIHKRVDFARMRDFVDKMKRFEIVNLPLASVMLDGFWLPNELFKTSTKWAHKCFETQFQEVLTEELKKTGMDLLAIIETELRKTNPASIVESYNYLYTVVQFVLCYIYASLGNISLALQCADYGTMFGMCYVFYAPLVDYADYLHSRIMLPDYHVIHSDYLMIYEESYERVYPTTSVYECAMNFDEFYSKCKQNEPVICRGGYIDAPAINAWTNVEYFLRLLHSRLVMVTVCSSYTADGPETKFMYFKDFMENKNNEKICIRMYQIFQQVRPLFTDVSIPYICQRLNTTNTLPEESIWIGQQKITSPFQVDYVMHIIFAQIFGKVLVRLCCPKSSEQMYPMSGALSYISQVDGEYPDFEKFPRFADVEVFEVVMCPSDLLFIPRGWWYMVKNLSPAISIHFRQQ</sequence>
<keyword evidence="10" id="KW-1185">Reference proteome</keyword>
<dbReference type="PROSITE" id="PS51184">
    <property type="entry name" value="JMJC"/>
    <property type="match status" value="1"/>
</dbReference>
<accession>A0A8S1E8F5</accession>
<dbReference type="GO" id="GO:0046872">
    <property type="term" value="F:metal ion binding"/>
    <property type="evidence" value="ECO:0007669"/>
    <property type="project" value="UniProtKB-KW"/>
</dbReference>
<evidence type="ECO:0000256" key="4">
    <source>
        <dbReference type="ARBA" id="ARBA00023002"/>
    </source>
</evidence>
<dbReference type="Gene3D" id="3.40.630.30">
    <property type="match status" value="1"/>
</dbReference>
<dbReference type="Gene3D" id="2.60.120.650">
    <property type="entry name" value="Cupin"/>
    <property type="match status" value="1"/>
</dbReference>
<evidence type="ECO:0000256" key="5">
    <source>
        <dbReference type="ARBA" id="ARBA00023004"/>
    </source>
</evidence>
<feature type="domain" description="N-acetyltransferase" evidence="8">
    <location>
        <begin position="1"/>
        <end position="152"/>
    </location>
</feature>
<organism evidence="9 10">
    <name type="scientific">Caenorhabditis bovis</name>
    <dbReference type="NCBI Taxonomy" id="2654633"/>
    <lineage>
        <taxon>Eukaryota</taxon>
        <taxon>Metazoa</taxon>
        <taxon>Ecdysozoa</taxon>
        <taxon>Nematoda</taxon>
        <taxon>Chromadorea</taxon>
        <taxon>Rhabditida</taxon>
        <taxon>Rhabditina</taxon>
        <taxon>Rhabditomorpha</taxon>
        <taxon>Rhabditoidea</taxon>
        <taxon>Rhabditidae</taxon>
        <taxon>Peloderinae</taxon>
        <taxon>Caenorhabditis</taxon>
    </lineage>
</organism>
<dbReference type="PANTHER" id="PTHR12461">
    <property type="entry name" value="HYPOXIA-INDUCIBLE FACTOR 1 ALPHA INHIBITOR-RELATED"/>
    <property type="match status" value="1"/>
</dbReference>
<dbReference type="GO" id="GO:0005634">
    <property type="term" value="C:nucleus"/>
    <property type="evidence" value="ECO:0007669"/>
    <property type="project" value="UniProtKB-SubCell"/>
</dbReference>
<evidence type="ECO:0000313" key="10">
    <source>
        <dbReference type="Proteomes" id="UP000494206"/>
    </source>
</evidence>
<comment type="subcellular location">
    <subcellularLocation>
        <location evidence="2">Nucleus</location>
    </subcellularLocation>
</comment>
<dbReference type="Pfam" id="PF13621">
    <property type="entry name" value="Cupin_8"/>
    <property type="match status" value="1"/>
</dbReference>
<evidence type="ECO:0000259" key="7">
    <source>
        <dbReference type="PROSITE" id="PS51184"/>
    </source>
</evidence>
<keyword evidence="6" id="KW-0539">Nucleus</keyword>
<dbReference type="Pfam" id="PF00583">
    <property type="entry name" value="Acetyltransf_1"/>
    <property type="match status" value="1"/>
</dbReference>
<dbReference type="InterPro" id="IPR041667">
    <property type="entry name" value="Cupin_8"/>
</dbReference>
<dbReference type="Proteomes" id="UP000494206">
    <property type="component" value="Unassembled WGS sequence"/>
</dbReference>
<keyword evidence="3" id="KW-0479">Metal-binding</keyword>
<dbReference type="InterPro" id="IPR016181">
    <property type="entry name" value="Acyl_CoA_acyltransferase"/>
</dbReference>
<protein>
    <recommendedName>
        <fullName evidence="11">JmjC domain-containing protein</fullName>
    </recommendedName>
</protein>
<dbReference type="GO" id="GO:0016491">
    <property type="term" value="F:oxidoreductase activity"/>
    <property type="evidence" value="ECO:0007669"/>
    <property type="project" value="UniProtKB-KW"/>
</dbReference>
<dbReference type="InterPro" id="IPR000182">
    <property type="entry name" value="GNAT_dom"/>
</dbReference>
<name>A0A8S1E8F5_9PELO</name>
<evidence type="ECO:0000256" key="3">
    <source>
        <dbReference type="ARBA" id="ARBA00022723"/>
    </source>
</evidence>
<feature type="domain" description="JmjC" evidence="7">
    <location>
        <begin position="438"/>
        <end position="574"/>
    </location>
</feature>
<evidence type="ECO:0000256" key="1">
    <source>
        <dbReference type="ARBA" id="ARBA00001954"/>
    </source>
</evidence>
<dbReference type="EMBL" id="CADEPM010000001">
    <property type="protein sequence ID" value="CAB3397193.1"/>
    <property type="molecule type" value="Genomic_DNA"/>
</dbReference>
<dbReference type="InterPro" id="IPR003347">
    <property type="entry name" value="JmjC_dom"/>
</dbReference>
<dbReference type="OrthoDB" id="47172at2759"/>
<dbReference type="PROSITE" id="PS51186">
    <property type="entry name" value="GNAT"/>
    <property type="match status" value="1"/>
</dbReference>
<dbReference type="SUPFAM" id="SSF51197">
    <property type="entry name" value="Clavaminate synthase-like"/>
    <property type="match status" value="1"/>
</dbReference>
<dbReference type="GO" id="GO:0016747">
    <property type="term" value="F:acyltransferase activity, transferring groups other than amino-acyl groups"/>
    <property type="evidence" value="ECO:0007669"/>
    <property type="project" value="InterPro"/>
</dbReference>
<evidence type="ECO:0008006" key="11">
    <source>
        <dbReference type="Google" id="ProtNLM"/>
    </source>
</evidence>
<evidence type="ECO:0000313" key="9">
    <source>
        <dbReference type="EMBL" id="CAB3397193.1"/>
    </source>
</evidence>
<keyword evidence="4" id="KW-0560">Oxidoreductase</keyword>
<comment type="caution">
    <text evidence="9">The sequence shown here is derived from an EMBL/GenBank/DDBJ whole genome shotgun (WGS) entry which is preliminary data.</text>
</comment>
<evidence type="ECO:0000256" key="6">
    <source>
        <dbReference type="ARBA" id="ARBA00023242"/>
    </source>
</evidence>
<dbReference type="SUPFAM" id="SSF55729">
    <property type="entry name" value="Acyl-CoA N-acyltransferases (Nat)"/>
    <property type="match status" value="1"/>
</dbReference>
<comment type="cofactor">
    <cofactor evidence="1">
        <name>Fe(2+)</name>
        <dbReference type="ChEBI" id="CHEBI:29033"/>
    </cofactor>
</comment>
<proteinExistence type="predicted"/>
<reference evidence="9 10" key="1">
    <citation type="submission" date="2020-04" db="EMBL/GenBank/DDBJ databases">
        <authorList>
            <person name="Laetsch R D."/>
            <person name="Stevens L."/>
            <person name="Kumar S."/>
            <person name="Blaxter L. M."/>
        </authorList>
    </citation>
    <scope>NUCLEOTIDE SEQUENCE [LARGE SCALE GENOMIC DNA]</scope>
</reference>
<dbReference type="AlphaFoldDB" id="A0A8S1E8F5"/>
<keyword evidence="5" id="KW-0408">Iron</keyword>
<evidence type="ECO:0000256" key="2">
    <source>
        <dbReference type="ARBA" id="ARBA00004123"/>
    </source>
</evidence>
<evidence type="ECO:0000259" key="8">
    <source>
        <dbReference type="PROSITE" id="PS51186"/>
    </source>
</evidence>
<gene>
    <name evidence="9" type="ORF">CBOVIS_LOCUS647</name>
</gene>
<dbReference type="PANTHER" id="PTHR12461:SF106">
    <property type="entry name" value="BIFUNCTIONAL PEPTIDASE AND ARGINYL-HYDROXYLASE JMJD5"/>
    <property type="match status" value="1"/>
</dbReference>